<keyword evidence="1" id="KW-0472">Membrane</keyword>
<keyword evidence="3" id="KW-1185">Reference proteome</keyword>
<organism evidence="3 4">
    <name type="scientific">Toxocara canis</name>
    <name type="common">Canine roundworm</name>
    <dbReference type="NCBI Taxonomy" id="6265"/>
    <lineage>
        <taxon>Eukaryota</taxon>
        <taxon>Metazoa</taxon>
        <taxon>Ecdysozoa</taxon>
        <taxon>Nematoda</taxon>
        <taxon>Chromadorea</taxon>
        <taxon>Rhabditida</taxon>
        <taxon>Spirurina</taxon>
        <taxon>Ascaridomorpha</taxon>
        <taxon>Ascaridoidea</taxon>
        <taxon>Toxocaridae</taxon>
        <taxon>Toxocara</taxon>
    </lineage>
</organism>
<dbReference type="Proteomes" id="UP000050794">
    <property type="component" value="Unassembled WGS sequence"/>
</dbReference>
<accession>A0A183U6A6</accession>
<gene>
    <name evidence="2" type="ORF">TCNE_LOCUS4026</name>
</gene>
<dbReference type="EMBL" id="UYWY01006039">
    <property type="protein sequence ID" value="VDM29743.1"/>
    <property type="molecule type" value="Genomic_DNA"/>
</dbReference>
<protein>
    <submittedName>
        <fullName evidence="4">TYRO protein tyrosine kinase-binding protein</fullName>
    </submittedName>
</protein>
<evidence type="ECO:0000313" key="4">
    <source>
        <dbReference type="WBParaSite" id="TCNE_0000402601-mRNA-1"/>
    </source>
</evidence>
<reference evidence="2 3" key="2">
    <citation type="submission" date="2018-11" db="EMBL/GenBank/DDBJ databases">
        <authorList>
            <consortium name="Pathogen Informatics"/>
        </authorList>
    </citation>
    <scope>NUCLEOTIDE SEQUENCE [LARGE SCALE GENOMIC DNA]</scope>
</reference>
<keyword evidence="1" id="KW-1133">Transmembrane helix</keyword>
<dbReference type="AlphaFoldDB" id="A0A183U6A6"/>
<keyword evidence="1" id="KW-0812">Transmembrane</keyword>
<name>A0A183U6A6_TOXCA</name>
<reference evidence="4" key="1">
    <citation type="submission" date="2016-06" db="UniProtKB">
        <authorList>
            <consortium name="WormBaseParasite"/>
        </authorList>
    </citation>
    <scope>IDENTIFICATION</scope>
</reference>
<dbReference type="WBParaSite" id="TCNE_0000402601-mRNA-1">
    <property type="protein sequence ID" value="TCNE_0000402601-mRNA-1"/>
    <property type="gene ID" value="TCNE_0000402601"/>
</dbReference>
<evidence type="ECO:0000313" key="3">
    <source>
        <dbReference type="Proteomes" id="UP000050794"/>
    </source>
</evidence>
<evidence type="ECO:0000313" key="2">
    <source>
        <dbReference type="EMBL" id="VDM29743.1"/>
    </source>
</evidence>
<feature type="transmembrane region" description="Helical" evidence="1">
    <location>
        <begin position="6"/>
        <end position="26"/>
    </location>
</feature>
<sequence length="81" mass="8924">MFGTVCVILGIGPGLIVLTLLVVFLVKRHRAHKEKDKEATTGTTATMDRSQQLSGILTIIRDFMITVAQQMFFLVAGTPYL</sequence>
<evidence type="ECO:0000256" key="1">
    <source>
        <dbReference type="SAM" id="Phobius"/>
    </source>
</evidence>
<proteinExistence type="predicted"/>